<dbReference type="Proteomes" id="UP000321574">
    <property type="component" value="Unassembled WGS sequence"/>
</dbReference>
<proteinExistence type="inferred from homology"/>
<dbReference type="InterPro" id="IPR005524">
    <property type="entry name" value="DUF318"/>
</dbReference>
<dbReference type="Pfam" id="PF03773">
    <property type="entry name" value="ArsP_1"/>
    <property type="match status" value="1"/>
</dbReference>
<evidence type="ECO:0000256" key="5">
    <source>
        <dbReference type="ARBA" id="ARBA00022989"/>
    </source>
</evidence>
<evidence type="ECO:0000256" key="7">
    <source>
        <dbReference type="SAM" id="Phobius"/>
    </source>
</evidence>
<feature type="transmembrane region" description="Helical" evidence="7">
    <location>
        <begin position="171"/>
        <end position="193"/>
    </location>
</feature>
<name>A0A5C8NVC0_9BACI</name>
<organism evidence="8 9">
    <name type="scientific">Cerasibacillus terrae</name>
    <dbReference type="NCBI Taxonomy" id="2498845"/>
    <lineage>
        <taxon>Bacteria</taxon>
        <taxon>Bacillati</taxon>
        <taxon>Bacillota</taxon>
        <taxon>Bacilli</taxon>
        <taxon>Bacillales</taxon>
        <taxon>Bacillaceae</taxon>
        <taxon>Cerasibacillus</taxon>
    </lineage>
</organism>
<evidence type="ECO:0000256" key="2">
    <source>
        <dbReference type="ARBA" id="ARBA00006386"/>
    </source>
</evidence>
<dbReference type="RefSeq" id="WP_147666905.1">
    <property type="nucleotide sequence ID" value="NZ_VDUW01000004.1"/>
</dbReference>
<evidence type="ECO:0000313" key="9">
    <source>
        <dbReference type="Proteomes" id="UP000321574"/>
    </source>
</evidence>
<reference evidence="8 9" key="1">
    <citation type="submission" date="2019-06" db="EMBL/GenBank/DDBJ databases">
        <title>Cerasibacillus sp. nov., isolated from maize field.</title>
        <authorList>
            <person name="Lin S.-Y."/>
            <person name="Tsai C.-F."/>
            <person name="Young C.-C."/>
        </authorList>
    </citation>
    <scope>NUCLEOTIDE SEQUENCE [LARGE SCALE GENOMIC DNA]</scope>
    <source>
        <strain evidence="8 9">CC-CFT480</strain>
    </source>
</reference>
<comment type="similarity">
    <text evidence="2">Belongs to the UPF0718 family.</text>
</comment>
<feature type="transmembrane region" description="Helical" evidence="7">
    <location>
        <begin position="270"/>
        <end position="292"/>
    </location>
</feature>
<keyword evidence="3" id="KW-1003">Cell membrane</keyword>
<keyword evidence="9" id="KW-1185">Reference proteome</keyword>
<feature type="transmembrane region" description="Helical" evidence="7">
    <location>
        <begin position="205"/>
        <end position="222"/>
    </location>
</feature>
<dbReference type="AlphaFoldDB" id="A0A5C8NVC0"/>
<protein>
    <submittedName>
        <fullName evidence="8">Permease</fullName>
    </submittedName>
</protein>
<evidence type="ECO:0000256" key="3">
    <source>
        <dbReference type="ARBA" id="ARBA00022475"/>
    </source>
</evidence>
<keyword evidence="5 7" id="KW-1133">Transmembrane helix</keyword>
<feature type="transmembrane region" description="Helical" evidence="7">
    <location>
        <begin position="114"/>
        <end position="136"/>
    </location>
</feature>
<keyword evidence="6 7" id="KW-0472">Membrane</keyword>
<dbReference type="OrthoDB" id="9777774at2"/>
<feature type="transmembrane region" description="Helical" evidence="7">
    <location>
        <begin position="88"/>
        <end position="107"/>
    </location>
</feature>
<feature type="transmembrane region" description="Helical" evidence="7">
    <location>
        <begin position="12"/>
        <end position="32"/>
    </location>
</feature>
<feature type="transmembrane region" description="Helical" evidence="7">
    <location>
        <begin position="242"/>
        <end position="263"/>
    </location>
</feature>
<accession>A0A5C8NVC0</accession>
<dbReference type="EMBL" id="VDUW01000004">
    <property type="protein sequence ID" value="TXL65089.1"/>
    <property type="molecule type" value="Genomic_DNA"/>
</dbReference>
<comment type="subcellular location">
    <subcellularLocation>
        <location evidence="1">Cell membrane</location>
        <topology evidence="1">Multi-pass membrane protein</topology>
    </subcellularLocation>
</comment>
<dbReference type="InterPro" id="IPR053166">
    <property type="entry name" value="UPF0718_permease"/>
</dbReference>
<comment type="caution">
    <text evidence="8">The sequence shown here is derived from an EMBL/GenBank/DDBJ whole genome shotgun (WGS) entry which is preliminary data.</text>
</comment>
<sequence>MLDWMGFIRNFSVMFLELTALFIVISFLVSLLQQVVTEEKIKGILQKGNKATGYISGTILGALTPFCSCSTIPILAGLLSSGAPFGPSISFLISSPLLNPVIVILLWKLLGFKITAFYVIAMFIFAVLAGVTFNALDLEKHLRNVRIRRSQSGKEQKESKWIIALKDAWNFFYPVLPYLLIGVLIGAAIHDFIPKEFITSVAGDNHPFAIPVAAIIGIPMYIRVETMIPISEALVSKGMSMGAVIALIIGGAGASLPEVLLLNKLFKPRLLTAFIVAILLGAIVTGYILYFIF</sequence>
<evidence type="ECO:0000256" key="1">
    <source>
        <dbReference type="ARBA" id="ARBA00004651"/>
    </source>
</evidence>
<gene>
    <name evidence="8" type="ORF">FHP05_08100</name>
</gene>
<feature type="transmembrane region" description="Helical" evidence="7">
    <location>
        <begin position="53"/>
        <end position="76"/>
    </location>
</feature>
<evidence type="ECO:0000313" key="8">
    <source>
        <dbReference type="EMBL" id="TXL65089.1"/>
    </source>
</evidence>
<dbReference type="PANTHER" id="PTHR42775">
    <property type="entry name" value="PERMEASE RV2963-RELATED"/>
    <property type="match status" value="1"/>
</dbReference>
<evidence type="ECO:0000256" key="4">
    <source>
        <dbReference type="ARBA" id="ARBA00022692"/>
    </source>
</evidence>
<dbReference type="PANTHER" id="PTHR42775:SF2">
    <property type="entry name" value="PERMEASE"/>
    <property type="match status" value="1"/>
</dbReference>
<keyword evidence="4 7" id="KW-0812">Transmembrane</keyword>
<evidence type="ECO:0000256" key="6">
    <source>
        <dbReference type="ARBA" id="ARBA00023136"/>
    </source>
</evidence>
<dbReference type="GO" id="GO:0005886">
    <property type="term" value="C:plasma membrane"/>
    <property type="evidence" value="ECO:0007669"/>
    <property type="project" value="UniProtKB-SubCell"/>
</dbReference>